<dbReference type="EMBL" id="SPHZ02000003">
    <property type="protein sequence ID" value="KAF0927829.1"/>
    <property type="molecule type" value="Genomic_DNA"/>
</dbReference>
<sequence>MGRLSGRRWNGSGTARRVAAVAAREREGESRAQAVVVGVWLQQGARGDRGIYGGWRGVRIGGGARLGAGPDGGDGGVGQQSEAERGSARGSSVPTR</sequence>
<evidence type="ECO:0000313" key="3">
    <source>
        <dbReference type="Proteomes" id="UP000479710"/>
    </source>
</evidence>
<dbReference type="Proteomes" id="UP000479710">
    <property type="component" value="Unassembled WGS sequence"/>
</dbReference>
<dbReference type="AlphaFoldDB" id="A0A6G1ETA2"/>
<evidence type="ECO:0000256" key="1">
    <source>
        <dbReference type="SAM" id="MobiDB-lite"/>
    </source>
</evidence>
<protein>
    <submittedName>
        <fullName evidence="2">Uncharacterized protein</fullName>
    </submittedName>
</protein>
<proteinExistence type="predicted"/>
<feature type="compositionally biased region" description="Gly residues" evidence="1">
    <location>
        <begin position="62"/>
        <end position="78"/>
    </location>
</feature>
<accession>A0A6G1ETA2</accession>
<gene>
    <name evidence="2" type="ORF">E2562_036461</name>
</gene>
<organism evidence="2 3">
    <name type="scientific">Oryza meyeriana var. granulata</name>
    <dbReference type="NCBI Taxonomy" id="110450"/>
    <lineage>
        <taxon>Eukaryota</taxon>
        <taxon>Viridiplantae</taxon>
        <taxon>Streptophyta</taxon>
        <taxon>Embryophyta</taxon>
        <taxon>Tracheophyta</taxon>
        <taxon>Spermatophyta</taxon>
        <taxon>Magnoliopsida</taxon>
        <taxon>Liliopsida</taxon>
        <taxon>Poales</taxon>
        <taxon>Poaceae</taxon>
        <taxon>BOP clade</taxon>
        <taxon>Oryzoideae</taxon>
        <taxon>Oryzeae</taxon>
        <taxon>Oryzinae</taxon>
        <taxon>Oryza</taxon>
        <taxon>Oryza meyeriana</taxon>
    </lineage>
</organism>
<feature type="region of interest" description="Disordered" evidence="1">
    <location>
        <begin position="62"/>
        <end position="96"/>
    </location>
</feature>
<comment type="caution">
    <text evidence="2">The sequence shown here is derived from an EMBL/GenBank/DDBJ whole genome shotgun (WGS) entry which is preliminary data.</text>
</comment>
<keyword evidence="3" id="KW-1185">Reference proteome</keyword>
<evidence type="ECO:0000313" key="2">
    <source>
        <dbReference type="EMBL" id="KAF0927829.1"/>
    </source>
</evidence>
<reference evidence="2 3" key="1">
    <citation type="submission" date="2019-11" db="EMBL/GenBank/DDBJ databases">
        <title>Whole genome sequence of Oryza granulata.</title>
        <authorList>
            <person name="Li W."/>
        </authorList>
    </citation>
    <scope>NUCLEOTIDE SEQUENCE [LARGE SCALE GENOMIC DNA]</scope>
    <source>
        <strain evidence="3">cv. Menghai</strain>
        <tissue evidence="2">Leaf</tissue>
    </source>
</reference>
<name>A0A6G1ETA2_9ORYZ</name>